<dbReference type="PROSITE" id="PS00108">
    <property type="entry name" value="PROTEIN_KINASE_ST"/>
    <property type="match status" value="1"/>
</dbReference>
<evidence type="ECO:0000256" key="2">
    <source>
        <dbReference type="ARBA" id="ARBA00022741"/>
    </source>
</evidence>
<keyword evidence="8" id="KW-1185">Reference proteome</keyword>
<evidence type="ECO:0000256" key="1">
    <source>
        <dbReference type="ARBA" id="ARBA00022679"/>
    </source>
</evidence>
<keyword evidence="4" id="KW-0067">ATP-binding</keyword>
<feature type="region of interest" description="Disordered" evidence="5">
    <location>
        <begin position="328"/>
        <end position="369"/>
    </location>
</feature>
<proteinExistence type="predicted"/>
<evidence type="ECO:0000256" key="5">
    <source>
        <dbReference type="SAM" id="MobiDB-lite"/>
    </source>
</evidence>
<comment type="caution">
    <text evidence="7">The sequence shown here is derived from an EMBL/GenBank/DDBJ whole genome shotgun (WGS) entry which is preliminary data.</text>
</comment>
<evidence type="ECO:0000256" key="3">
    <source>
        <dbReference type="ARBA" id="ARBA00022777"/>
    </source>
</evidence>
<dbReference type="GO" id="GO:0004674">
    <property type="term" value="F:protein serine/threonine kinase activity"/>
    <property type="evidence" value="ECO:0007669"/>
    <property type="project" value="TreeGrafter"/>
</dbReference>
<dbReference type="Gene3D" id="1.10.510.10">
    <property type="entry name" value="Transferase(Phosphotransferase) domain 1"/>
    <property type="match status" value="1"/>
</dbReference>
<dbReference type="InterPro" id="IPR051681">
    <property type="entry name" value="Ser/Thr_Kinases-Pseudokinases"/>
</dbReference>
<dbReference type="EMBL" id="BEYU01000129">
    <property type="protein sequence ID" value="GBG32782.1"/>
    <property type="molecule type" value="Genomic_DNA"/>
</dbReference>
<dbReference type="AlphaFoldDB" id="A0A2R5GPH9"/>
<dbReference type="SUPFAM" id="SSF56112">
    <property type="entry name" value="Protein kinase-like (PK-like)"/>
    <property type="match status" value="1"/>
</dbReference>
<dbReference type="InterPro" id="IPR011009">
    <property type="entry name" value="Kinase-like_dom_sf"/>
</dbReference>
<dbReference type="Pfam" id="PF07714">
    <property type="entry name" value="PK_Tyr_Ser-Thr"/>
    <property type="match status" value="1"/>
</dbReference>
<keyword evidence="2" id="KW-0547">Nucleotide-binding</keyword>
<evidence type="ECO:0000313" key="7">
    <source>
        <dbReference type="EMBL" id="GBG32782.1"/>
    </source>
</evidence>
<dbReference type="Gene3D" id="3.30.200.20">
    <property type="entry name" value="Phosphorylase Kinase, domain 1"/>
    <property type="match status" value="1"/>
</dbReference>
<feature type="compositionally biased region" description="Polar residues" evidence="5">
    <location>
        <begin position="328"/>
        <end position="337"/>
    </location>
</feature>
<reference evidence="7 8" key="1">
    <citation type="submission" date="2017-12" db="EMBL/GenBank/DDBJ databases">
        <title>Sequencing, de novo assembly and annotation of complete genome of a new Thraustochytrid species, strain FCC1311.</title>
        <authorList>
            <person name="Sedici K."/>
            <person name="Godart F."/>
            <person name="Aiese Cigliano R."/>
            <person name="Sanseverino W."/>
            <person name="Barakat M."/>
            <person name="Ortet P."/>
            <person name="Marechal E."/>
            <person name="Cagnac O."/>
            <person name="Amato A."/>
        </authorList>
    </citation>
    <scope>NUCLEOTIDE SEQUENCE [LARGE SCALE GENOMIC DNA]</scope>
</reference>
<evidence type="ECO:0000313" key="8">
    <source>
        <dbReference type="Proteomes" id="UP000241890"/>
    </source>
</evidence>
<dbReference type="Proteomes" id="UP000241890">
    <property type="component" value="Unassembled WGS sequence"/>
</dbReference>
<evidence type="ECO:0000259" key="6">
    <source>
        <dbReference type="PROSITE" id="PS50011"/>
    </source>
</evidence>
<dbReference type="PANTHER" id="PTHR44329:SF288">
    <property type="entry name" value="MITOGEN-ACTIVATED PROTEIN KINASE KINASE KINASE 20"/>
    <property type="match status" value="1"/>
</dbReference>
<feature type="compositionally biased region" description="Low complexity" evidence="5">
    <location>
        <begin position="349"/>
        <end position="361"/>
    </location>
</feature>
<gene>
    <name evidence="7" type="ORF">FCC1311_090072</name>
</gene>
<keyword evidence="3 7" id="KW-0418">Kinase</keyword>
<name>A0A2R5GPH9_9STRA</name>
<dbReference type="InterPro" id="IPR000719">
    <property type="entry name" value="Prot_kinase_dom"/>
</dbReference>
<dbReference type="OrthoDB" id="346907at2759"/>
<protein>
    <submittedName>
        <fullName evidence="7">Protein kinase, putative</fullName>
    </submittedName>
</protein>
<keyword evidence="1" id="KW-0808">Transferase</keyword>
<dbReference type="InterPro" id="IPR008271">
    <property type="entry name" value="Ser/Thr_kinase_AS"/>
</dbReference>
<sequence length="838" mass="90145">MDTEDLIALGPGSDASLDVLRPFVARVSAVRRAREAGDSCKSSTMLTDMNFALGPAREKFSSGLCQWYEDVGLARRISISSWTSWRNAISVSIEIFSDPYCAQVSSSSGTTIGPFTSRVETITPTFNISSWSINLCYTDEDSAQDMTLELKLAAIEGGAHNWALLPPVVRIQTAASSLQVISRRLRDVGLEMDPPRRLRNRELSPLLFASEVDDDETECGLLDDPSQISYAPMIEGSGACARVYTPYSNETLYALVNCETSTTPGATNVPANITFFSDEDCLVDSDILVSNATENATSPCDVFLLDDEVYAQFVCSYAMDEDEIYASLSSGEPSATPNPTPAITFLGNSPTTPTTPTTPSPIDDASGPPDAVLPATVSVAAMLVILAGVAYVMVTSRKSKKKVDKDALSDDLQDALPDGSNVKRRGTLSVLGTSVSMFRATVLGVRSTSDAEDTDFYDDDDDDEYAPEIVLDESYVIADTSLVQVGAAIDRGAFGRVYKGTYQGSPVAIKDINCGPGDKQGGREAFANEVISLQKLQHPNVIRLYGVMLPSPTVRRLVLERAQYTLDAVLRRQPGFRSSGITIVTLLQWMEQVCVGGDYMHSKGIVHMDLKPENILVDSSWHIKLADFGASCATSDLRGTIASSSSLRGVGRQTGSGRSRQARILAGSIGYMAPERWASGSTLTPSVDVFSFGMTLWQALHHAQNGPFPSNWTAPVAIEAVQNGYRPELQDELPNDLVDLVSACWDDEADSRPTFAEVRSTLSSMLGVRAMDVSASRAARKAFEVGQQVAVWDADAMCFVGHGVITESPPGAASPCVVQLDDGRETVVDPTSLLQSNA</sequence>
<dbReference type="InParanoid" id="A0A2R5GPH9"/>
<feature type="domain" description="Protein kinase" evidence="6">
    <location>
        <begin position="483"/>
        <end position="766"/>
    </location>
</feature>
<accession>A0A2R5GPH9</accession>
<dbReference type="GO" id="GO:0005524">
    <property type="term" value="F:ATP binding"/>
    <property type="evidence" value="ECO:0007669"/>
    <property type="project" value="UniProtKB-KW"/>
</dbReference>
<dbReference type="PROSITE" id="PS50011">
    <property type="entry name" value="PROTEIN_KINASE_DOM"/>
    <property type="match status" value="1"/>
</dbReference>
<dbReference type="InterPro" id="IPR001245">
    <property type="entry name" value="Ser-Thr/Tyr_kinase_cat_dom"/>
</dbReference>
<dbReference type="SMART" id="SM00220">
    <property type="entry name" value="S_TKc"/>
    <property type="match status" value="1"/>
</dbReference>
<evidence type="ECO:0000256" key="4">
    <source>
        <dbReference type="ARBA" id="ARBA00022840"/>
    </source>
</evidence>
<organism evidence="7 8">
    <name type="scientific">Hondaea fermentalgiana</name>
    <dbReference type="NCBI Taxonomy" id="2315210"/>
    <lineage>
        <taxon>Eukaryota</taxon>
        <taxon>Sar</taxon>
        <taxon>Stramenopiles</taxon>
        <taxon>Bigyra</taxon>
        <taxon>Labyrinthulomycetes</taxon>
        <taxon>Thraustochytrida</taxon>
        <taxon>Thraustochytriidae</taxon>
        <taxon>Hondaea</taxon>
    </lineage>
</organism>
<dbReference type="PANTHER" id="PTHR44329">
    <property type="entry name" value="SERINE/THREONINE-PROTEIN KINASE TNNI3K-RELATED"/>
    <property type="match status" value="1"/>
</dbReference>